<reference evidence="1" key="1">
    <citation type="journal article" date="2013" name="Genetics">
        <title>The draft genome and transcriptome of Panagrellus redivivus are shaped by the harsh demands of a free-living lifestyle.</title>
        <authorList>
            <person name="Srinivasan J."/>
            <person name="Dillman A.R."/>
            <person name="Macchietto M.G."/>
            <person name="Heikkinen L."/>
            <person name="Lakso M."/>
            <person name="Fracchia K.M."/>
            <person name="Antoshechkin I."/>
            <person name="Mortazavi A."/>
            <person name="Wong G."/>
            <person name="Sternberg P.W."/>
        </authorList>
    </citation>
    <scope>NUCLEOTIDE SEQUENCE [LARGE SCALE GENOMIC DNA]</scope>
    <source>
        <strain evidence="1">MT8872</strain>
    </source>
</reference>
<organism evidence="1 2">
    <name type="scientific">Panagrellus redivivus</name>
    <name type="common">Microworm</name>
    <dbReference type="NCBI Taxonomy" id="6233"/>
    <lineage>
        <taxon>Eukaryota</taxon>
        <taxon>Metazoa</taxon>
        <taxon>Ecdysozoa</taxon>
        <taxon>Nematoda</taxon>
        <taxon>Chromadorea</taxon>
        <taxon>Rhabditida</taxon>
        <taxon>Tylenchina</taxon>
        <taxon>Panagrolaimomorpha</taxon>
        <taxon>Panagrolaimoidea</taxon>
        <taxon>Panagrolaimidae</taxon>
        <taxon>Panagrellus</taxon>
    </lineage>
</organism>
<evidence type="ECO:0000313" key="2">
    <source>
        <dbReference type="WBParaSite" id="Pan_g19733.t1"/>
    </source>
</evidence>
<sequence>MAEQNALQIAQERVLELLQSGTAQANINQVKFLLLQELSIPNFNVFLARMIVRFIMECYHHNIERVNRFVCVYHVMTINWPESGALVLAAINERLTATVQYDFLQSWNLYHFIISCLQHGIFVRESLQFGKTNETGISEPFTPRLRTGNYQVEPNEQEWLNEVASNLVNEGVFFPPNNPPLA</sequence>
<dbReference type="AlphaFoldDB" id="A0A7E4VFW9"/>
<dbReference type="WBParaSite" id="Pan_g19733.t1">
    <property type="protein sequence ID" value="Pan_g19733.t1"/>
    <property type="gene ID" value="Pan_g19733"/>
</dbReference>
<dbReference type="Proteomes" id="UP000492821">
    <property type="component" value="Unassembled WGS sequence"/>
</dbReference>
<evidence type="ECO:0000313" key="1">
    <source>
        <dbReference type="Proteomes" id="UP000492821"/>
    </source>
</evidence>
<name>A0A7E4VFW9_PANRE</name>
<protein>
    <submittedName>
        <fullName evidence="2">CCR4-NOT transcription complex subunit 11</fullName>
    </submittedName>
</protein>
<keyword evidence="1" id="KW-1185">Reference proteome</keyword>
<reference evidence="2" key="2">
    <citation type="submission" date="2020-10" db="UniProtKB">
        <authorList>
            <consortium name="WormBaseParasite"/>
        </authorList>
    </citation>
    <scope>IDENTIFICATION</scope>
</reference>
<proteinExistence type="predicted"/>
<accession>A0A7E4VFW9</accession>